<name>A0A392MY72_9FABA</name>
<comment type="caution">
    <text evidence="2">The sequence shown here is derived from an EMBL/GenBank/DDBJ whole genome shotgun (WGS) entry which is preliminary data.</text>
</comment>
<protein>
    <submittedName>
        <fullName evidence="2">Protein timeless-like</fullName>
    </submittedName>
</protein>
<feature type="compositionally biased region" description="Basic and acidic residues" evidence="1">
    <location>
        <begin position="113"/>
        <end position="132"/>
    </location>
</feature>
<reference evidence="2 3" key="1">
    <citation type="journal article" date="2018" name="Front. Plant Sci.">
        <title>Red Clover (Trifolium pratense) and Zigzag Clover (T. medium) - A Picture of Genomic Similarities and Differences.</title>
        <authorList>
            <person name="Dluhosova J."/>
            <person name="Istvanek J."/>
            <person name="Nedelnik J."/>
            <person name="Repkova J."/>
        </authorList>
    </citation>
    <scope>NUCLEOTIDE SEQUENCE [LARGE SCALE GENOMIC DNA]</scope>
    <source>
        <strain evidence="3">cv. 10/8</strain>
        <tissue evidence="2">Leaf</tissue>
    </source>
</reference>
<feature type="non-terminal residue" evidence="2">
    <location>
        <position position="1"/>
    </location>
</feature>
<dbReference type="GO" id="GO:0031298">
    <property type="term" value="C:replication fork protection complex"/>
    <property type="evidence" value="ECO:0007669"/>
    <property type="project" value="TreeGrafter"/>
</dbReference>
<evidence type="ECO:0000313" key="3">
    <source>
        <dbReference type="Proteomes" id="UP000265520"/>
    </source>
</evidence>
<dbReference type="GO" id="GO:0043111">
    <property type="term" value="P:replication fork arrest"/>
    <property type="evidence" value="ECO:0007669"/>
    <property type="project" value="TreeGrafter"/>
</dbReference>
<dbReference type="InterPro" id="IPR044998">
    <property type="entry name" value="Timeless"/>
</dbReference>
<dbReference type="PANTHER" id="PTHR22940:SF4">
    <property type="entry name" value="PROTEIN TIMELESS HOMOLOG"/>
    <property type="match status" value="1"/>
</dbReference>
<dbReference type="AlphaFoldDB" id="A0A392MY72"/>
<evidence type="ECO:0000313" key="2">
    <source>
        <dbReference type="EMBL" id="MCH91224.1"/>
    </source>
</evidence>
<accession>A0A392MY72</accession>
<dbReference type="EMBL" id="LXQA010019968">
    <property type="protein sequence ID" value="MCH91224.1"/>
    <property type="molecule type" value="Genomic_DNA"/>
</dbReference>
<feature type="region of interest" description="Disordered" evidence="1">
    <location>
        <begin position="113"/>
        <end position="134"/>
    </location>
</feature>
<dbReference type="GO" id="GO:0003677">
    <property type="term" value="F:DNA binding"/>
    <property type="evidence" value="ECO:0007669"/>
    <property type="project" value="TreeGrafter"/>
</dbReference>
<organism evidence="2 3">
    <name type="scientific">Trifolium medium</name>
    <dbReference type="NCBI Taxonomy" id="97028"/>
    <lineage>
        <taxon>Eukaryota</taxon>
        <taxon>Viridiplantae</taxon>
        <taxon>Streptophyta</taxon>
        <taxon>Embryophyta</taxon>
        <taxon>Tracheophyta</taxon>
        <taxon>Spermatophyta</taxon>
        <taxon>Magnoliopsida</taxon>
        <taxon>eudicotyledons</taxon>
        <taxon>Gunneridae</taxon>
        <taxon>Pentapetalae</taxon>
        <taxon>rosids</taxon>
        <taxon>fabids</taxon>
        <taxon>Fabales</taxon>
        <taxon>Fabaceae</taxon>
        <taxon>Papilionoideae</taxon>
        <taxon>50 kb inversion clade</taxon>
        <taxon>NPAAA clade</taxon>
        <taxon>Hologalegina</taxon>
        <taxon>IRL clade</taxon>
        <taxon>Trifolieae</taxon>
        <taxon>Trifolium</taxon>
    </lineage>
</organism>
<dbReference type="PANTHER" id="PTHR22940">
    <property type="entry name" value="TIMEOUT/TIMELESS-2"/>
    <property type="match status" value="1"/>
</dbReference>
<dbReference type="Proteomes" id="UP000265520">
    <property type="component" value="Unassembled WGS sequence"/>
</dbReference>
<feature type="region of interest" description="Disordered" evidence="1">
    <location>
        <begin position="148"/>
        <end position="181"/>
    </location>
</feature>
<sequence>RRIAEVLDPDGKISPAQISNKLKKLGLTIASRKKKGDDETFSTSPNQKRKRVSAFNEDQEALIKVLYEQFKDHRRCSYMIANALDGDGKFTPAQVSRKLKQLGLCVPQKSFRGKDNQKNEDLMDCSDDRMNESDDETLISLIERKKVKNRKESSKQLQEQTGEEKLSKDDSDDEILGSILK</sequence>
<feature type="region of interest" description="Disordered" evidence="1">
    <location>
        <begin position="33"/>
        <end position="54"/>
    </location>
</feature>
<keyword evidence="3" id="KW-1185">Reference proteome</keyword>
<proteinExistence type="predicted"/>
<dbReference type="GO" id="GO:0006281">
    <property type="term" value="P:DNA repair"/>
    <property type="evidence" value="ECO:0007669"/>
    <property type="project" value="TreeGrafter"/>
</dbReference>
<dbReference type="GO" id="GO:0000076">
    <property type="term" value="P:DNA replication checkpoint signaling"/>
    <property type="evidence" value="ECO:0007669"/>
    <property type="project" value="TreeGrafter"/>
</dbReference>
<evidence type="ECO:0000256" key="1">
    <source>
        <dbReference type="SAM" id="MobiDB-lite"/>
    </source>
</evidence>
<gene>
    <name evidence="2" type="ORF">A2U01_0012150</name>
</gene>